<accession>A0A8X7P9I4</accession>
<keyword evidence="2" id="KW-1185">Reference proteome</keyword>
<dbReference type="AlphaFoldDB" id="A0A8X7P9I4"/>
<dbReference type="EMBL" id="JAAMPC010000017">
    <property type="protein sequence ID" value="KAG2246753.1"/>
    <property type="molecule type" value="Genomic_DNA"/>
</dbReference>
<proteinExistence type="predicted"/>
<organism evidence="1 2">
    <name type="scientific">Brassica carinata</name>
    <name type="common">Ethiopian mustard</name>
    <name type="synonym">Abyssinian cabbage</name>
    <dbReference type="NCBI Taxonomy" id="52824"/>
    <lineage>
        <taxon>Eukaryota</taxon>
        <taxon>Viridiplantae</taxon>
        <taxon>Streptophyta</taxon>
        <taxon>Embryophyta</taxon>
        <taxon>Tracheophyta</taxon>
        <taxon>Spermatophyta</taxon>
        <taxon>Magnoliopsida</taxon>
        <taxon>eudicotyledons</taxon>
        <taxon>Gunneridae</taxon>
        <taxon>Pentapetalae</taxon>
        <taxon>rosids</taxon>
        <taxon>malvids</taxon>
        <taxon>Brassicales</taxon>
        <taxon>Brassicaceae</taxon>
        <taxon>Brassiceae</taxon>
        <taxon>Brassica</taxon>
    </lineage>
</organism>
<name>A0A8X7P9I4_BRACI</name>
<gene>
    <name evidence="1" type="ORF">Bca52824_086381</name>
</gene>
<sequence>MITPEACIHASTSPRPTRCEPMDGIMHRLRNGNQLRLLLLHQHVTSPGPPSLPTFDNEKLVCFVDAAWDASTRNCGMAGVFKGREQGKFQSFKDSRRYVDSALIVWRSERRFWKRLYLMRIPCWWYRFTSVSEATQD</sequence>
<dbReference type="Proteomes" id="UP000886595">
    <property type="component" value="Unassembled WGS sequence"/>
</dbReference>
<comment type="caution">
    <text evidence="1">The sequence shown here is derived from an EMBL/GenBank/DDBJ whole genome shotgun (WGS) entry which is preliminary data.</text>
</comment>
<reference evidence="1 2" key="1">
    <citation type="submission" date="2020-02" db="EMBL/GenBank/DDBJ databases">
        <authorList>
            <person name="Ma Q."/>
            <person name="Huang Y."/>
            <person name="Song X."/>
            <person name="Pei D."/>
        </authorList>
    </citation>
    <scope>NUCLEOTIDE SEQUENCE [LARGE SCALE GENOMIC DNA]</scope>
    <source>
        <strain evidence="1">Sxm20200214</strain>
        <tissue evidence="1">Leaf</tissue>
    </source>
</reference>
<evidence type="ECO:0000313" key="1">
    <source>
        <dbReference type="EMBL" id="KAG2246753.1"/>
    </source>
</evidence>
<protein>
    <submittedName>
        <fullName evidence="1">Uncharacterized protein</fullName>
    </submittedName>
</protein>
<evidence type="ECO:0000313" key="2">
    <source>
        <dbReference type="Proteomes" id="UP000886595"/>
    </source>
</evidence>